<dbReference type="Pfam" id="PF12822">
    <property type="entry name" value="ECF_trnsprt"/>
    <property type="match status" value="1"/>
</dbReference>
<dbReference type="Gene3D" id="1.10.1760.20">
    <property type="match status" value="1"/>
</dbReference>
<evidence type="ECO:0000313" key="3">
    <source>
        <dbReference type="Proteomes" id="UP001205063"/>
    </source>
</evidence>
<feature type="transmembrane region" description="Helical" evidence="1">
    <location>
        <begin position="141"/>
        <end position="166"/>
    </location>
</feature>
<accession>A0AAW5KHH2</accession>
<dbReference type="EMBL" id="JANGAB010000005">
    <property type="protein sequence ID" value="MCQ4949978.1"/>
    <property type="molecule type" value="Genomic_DNA"/>
</dbReference>
<dbReference type="PRINTS" id="PR01656">
    <property type="entry name" value="VACCYTOTOXIN"/>
</dbReference>
<keyword evidence="1" id="KW-1133">Transmembrane helix</keyword>
<sequence>MRERQQEECAVSKTRRKTTTLVQMALLAALIAVLSAVPWLGYINLGFINATTVHIPVIIGGILLGPKAGGVLGGFFGLTSLLKNTFQPNLSSFVFSPFYGVGETHGNLWSLVICLVPRILIGVAAGLCYRAIARGGRRKTAAMAVAAVAGSLCNTLLVMGGIYLFFGPAYAAAQGVDYGALFGWIAALVGTVGVPEALVAAVLSTAVCRPLLALQGRGSPQAGR</sequence>
<dbReference type="Proteomes" id="UP001205063">
    <property type="component" value="Unassembled WGS sequence"/>
</dbReference>
<proteinExistence type="predicted"/>
<keyword evidence="1" id="KW-0812">Transmembrane</keyword>
<evidence type="ECO:0000256" key="1">
    <source>
        <dbReference type="SAM" id="Phobius"/>
    </source>
</evidence>
<gene>
    <name evidence="2" type="ORF">NE646_09935</name>
</gene>
<comment type="caution">
    <text evidence="2">The sequence shown here is derived from an EMBL/GenBank/DDBJ whole genome shotgun (WGS) entry which is preliminary data.</text>
</comment>
<keyword evidence="1" id="KW-0472">Membrane</keyword>
<organism evidence="2 3">
    <name type="scientific">Bittarella massiliensis</name>
    <name type="common">ex Durand et al. 2017</name>
    <dbReference type="NCBI Taxonomy" id="1720313"/>
    <lineage>
        <taxon>Bacteria</taxon>
        <taxon>Bacillati</taxon>
        <taxon>Bacillota</taxon>
        <taxon>Clostridia</taxon>
        <taxon>Eubacteriales</taxon>
        <taxon>Oscillospiraceae</taxon>
        <taxon>Bittarella (ex Durand et al. 2017)</taxon>
    </lineage>
</organism>
<dbReference type="InterPro" id="IPR003842">
    <property type="entry name" value="Vacuolating_cytotoxin"/>
</dbReference>
<feature type="transmembrane region" description="Helical" evidence="1">
    <location>
        <begin position="46"/>
        <end position="64"/>
    </location>
</feature>
<evidence type="ECO:0000313" key="2">
    <source>
        <dbReference type="EMBL" id="MCQ4949978.1"/>
    </source>
</evidence>
<dbReference type="GO" id="GO:0022857">
    <property type="term" value="F:transmembrane transporter activity"/>
    <property type="evidence" value="ECO:0007669"/>
    <property type="project" value="InterPro"/>
</dbReference>
<dbReference type="AlphaFoldDB" id="A0AAW5KHH2"/>
<dbReference type="GO" id="GO:0005576">
    <property type="term" value="C:extracellular region"/>
    <property type="evidence" value="ECO:0007669"/>
    <property type="project" value="InterPro"/>
</dbReference>
<reference evidence="2" key="1">
    <citation type="submission" date="2022-06" db="EMBL/GenBank/DDBJ databases">
        <title>Isolation of gut microbiota from human fecal samples.</title>
        <authorList>
            <person name="Pamer E.G."/>
            <person name="Barat B."/>
            <person name="Waligurski E."/>
            <person name="Medina S."/>
            <person name="Paddock L."/>
            <person name="Mostad J."/>
        </authorList>
    </citation>
    <scope>NUCLEOTIDE SEQUENCE</scope>
    <source>
        <strain evidence="2">DFI.7.96</strain>
    </source>
</reference>
<dbReference type="InterPro" id="IPR024529">
    <property type="entry name" value="ECF_trnsprt_substrate-spec"/>
</dbReference>
<feature type="transmembrane region" description="Helical" evidence="1">
    <location>
        <begin position="178"/>
        <end position="203"/>
    </location>
</feature>
<feature type="transmembrane region" description="Helical" evidence="1">
    <location>
        <begin position="21"/>
        <end position="40"/>
    </location>
</feature>
<protein>
    <submittedName>
        <fullName evidence="2">ECF transporter S component</fullName>
    </submittedName>
</protein>
<name>A0AAW5KHH2_9FIRM</name>